<keyword evidence="2" id="KW-0732">Signal</keyword>
<dbReference type="RefSeq" id="WP_345232567.1">
    <property type="nucleotide sequence ID" value="NZ_BAABIQ010000040.1"/>
</dbReference>
<evidence type="ECO:0000256" key="2">
    <source>
        <dbReference type="SAM" id="SignalP"/>
    </source>
</evidence>
<feature type="signal peptide" evidence="2">
    <location>
        <begin position="1"/>
        <end position="24"/>
    </location>
</feature>
<accession>A0ABP9BQB1</accession>
<feature type="domain" description="DUF6443" evidence="3">
    <location>
        <begin position="90"/>
        <end position="220"/>
    </location>
</feature>
<dbReference type="InterPro" id="IPR022385">
    <property type="entry name" value="Rhs_assc_core"/>
</dbReference>
<comment type="caution">
    <text evidence="4">The sequence shown here is derived from an EMBL/GenBank/DDBJ whole genome shotgun (WGS) entry which is preliminary data.</text>
</comment>
<feature type="region of interest" description="Disordered" evidence="1">
    <location>
        <begin position="977"/>
        <end position="1004"/>
    </location>
</feature>
<dbReference type="Gene3D" id="2.180.10.10">
    <property type="entry name" value="RHS repeat-associated core"/>
    <property type="match status" value="1"/>
</dbReference>
<feature type="chain" id="PRO_5046218956" description="DUF6443 domain-containing protein" evidence="2">
    <location>
        <begin position="25"/>
        <end position="1102"/>
    </location>
</feature>
<dbReference type="Proteomes" id="UP001501411">
    <property type="component" value="Unassembled WGS sequence"/>
</dbReference>
<reference evidence="5" key="1">
    <citation type="journal article" date="2019" name="Int. J. Syst. Evol. Microbiol.">
        <title>The Global Catalogue of Microorganisms (GCM) 10K type strain sequencing project: providing services to taxonomists for standard genome sequencing and annotation.</title>
        <authorList>
            <consortium name="The Broad Institute Genomics Platform"/>
            <consortium name="The Broad Institute Genome Sequencing Center for Infectious Disease"/>
            <person name="Wu L."/>
            <person name="Ma J."/>
        </authorList>
    </citation>
    <scope>NUCLEOTIDE SEQUENCE [LARGE SCALE GENOMIC DNA]</scope>
    <source>
        <strain evidence="5">JCM 18200</strain>
    </source>
</reference>
<gene>
    <name evidence="4" type="ORF">GCM10023231_29370</name>
</gene>
<name>A0ABP9BQB1_9SPHI</name>
<evidence type="ECO:0000259" key="3">
    <source>
        <dbReference type="Pfam" id="PF20041"/>
    </source>
</evidence>
<organism evidence="4 5">
    <name type="scientific">Olivibacter ginsenosidimutans</name>
    <dbReference type="NCBI Taxonomy" id="1176537"/>
    <lineage>
        <taxon>Bacteria</taxon>
        <taxon>Pseudomonadati</taxon>
        <taxon>Bacteroidota</taxon>
        <taxon>Sphingobacteriia</taxon>
        <taxon>Sphingobacteriales</taxon>
        <taxon>Sphingobacteriaceae</taxon>
        <taxon>Olivibacter</taxon>
    </lineage>
</organism>
<evidence type="ECO:0000256" key="1">
    <source>
        <dbReference type="SAM" id="MobiDB-lite"/>
    </source>
</evidence>
<dbReference type="InterPro" id="IPR050708">
    <property type="entry name" value="T6SS_VgrG/RHS"/>
</dbReference>
<dbReference type="EMBL" id="BAABIQ010000040">
    <property type="protein sequence ID" value="GAA4798740.1"/>
    <property type="molecule type" value="Genomic_DNA"/>
</dbReference>
<evidence type="ECO:0000313" key="5">
    <source>
        <dbReference type="Proteomes" id="UP001501411"/>
    </source>
</evidence>
<sequence>MKRTIKKNIAILAALISAMNTTYGQLQQDLVLSTYSNQSTIEATRSVTLKPGFHIPSGKTVLIRVTGEQMILQPDVVQNYILHTSYLSETGGTATVDRMQDVQYFDGLGRLAQTVQGKASPSYRDIVTHQTYDNFGREDRIYLPYVAVVGSNGKYRSAVVTEQASFYNNGTANSVVPIPAVNGTTPSFARPVYETSPLNRVLEQGFPGAVWQPSASRTNTAGRTMVTEYTANNAVAFGTLATTRRVARYTVGYDQYGDPTLVINTPYPAKELYVTVTKDENWVPDSGRLGTTEEYNNKQGKVVLKRTFNKKGTTTEMLSTYYVYDDFGNLCYVLPPALAPDRDPSSPIAATELAKYAYQYRYDMRQRLSQKKMPGSNYWQKMIYNAMDQMIIHQDGNKAADGTIYNIFYKYDALGRLVMKGTQKNGDLPWWDTQHAANGQDYPNHWEAPSTASGNVEGYTNRSMPMLPATTPAKYEVMEVNYYDRYTGIPSLPNNESASYSAQVQGLLTAKKTKVIGSSNVYLWTVYYYDALGRVAKEWSQHYKGGTVSGNTNTIVYTYNFSGQPTQTIQTLVTAGAPTLIVTTSFDYDHRGRLIDTRKQVKNGTVTDPEILVARNRYNEIGQLRSKALHSTDKGGSFKETANYTYNARGWLSSGGSPLFSQTLRYNDTPAGTIAQYNGNISRQEWSRNGAMSGSFNYIYDKQNRLTNGVAADGKRELIEYDVMGNIKGLTRDAGAKWVYEYNGNKLSTIKFGTTVYTYTHDATSGNMTRDGRNSNTIAYNYLNLPQTVTGTRNVTYTYDGNGTKLRMVNAGIVREYLMGTEWKEGALEMIHMEEGRILWNGNKFNYEYFLKDHLGNARAGFMVKSDGTLDKQFKADYYPFGKDYGGVYPSPANNYLYNGKELQDGLGTYDYGARFYDPVIGRWGSVDPLAESYHSYSPYNYALNDPISKLDPNGMWVESKDRWSTSDPTEIADFLQEKEANASEQDDPNKKNKNERGGDFDNWGKKAKTTVGMFGRWLTGGLGMINYARYENDEISDAMRNSDGISKAREYFYAKYKGAKDLRNASVTNFRAPFGIKQFFKAGLDPIEQFVGSFNVNIYYH</sequence>
<dbReference type="PANTHER" id="PTHR32305:SF15">
    <property type="entry name" value="PROTEIN RHSA-RELATED"/>
    <property type="match status" value="1"/>
</dbReference>
<evidence type="ECO:0000313" key="4">
    <source>
        <dbReference type="EMBL" id="GAA4798740.1"/>
    </source>
</evidence>
<dbReference type="NCBIfam" id="TIGR03696">
    <property type="entry name" value="Rhs_assc_core"/>
    <property type="match status" value="1"/>
</dbReference>
<proteinExistence type="predicted"/>
<protein>
    <recommendedName>
        <fullName evidence="3">DUF6443 domain-containing protein</fullName>
    </recommendedName>
</protein>
<keyword evidence="5" id="KW-1185">Reference proteome</keyword>
<dbReference type="PANTHER" id="PTHR32305">
    <property type="match status" value="1"/>
</dbReference>
<dbReference type="Pfam" id="PF20041">
    <property type="entry name" value="DUF6443"/>
    <property type="match status" value="1"/>
</dbReference>
<dbReference type="InterPro" id="IPR045619">
    <property type="entry name" value="DUF6443"/>
</dbReference>